<reference evidence="5 6" key="1">
    <citation type="submission" date="2013-02" db="EMBL/GenBank/DDBJ databases">
        <authorList>
            <person name="Fiebig A."/>
            <person name="Goeker M."/>
            <person name="Klenk H.-P.P."/>
        </authorList>
    </citation>
    <scope>NUCLEOTIDE SEQUENCE [LARGE SCALE GENOMIC DNA]</scope>
    <source>
        <strain evidence="5 6">DSM 19309</strain>
    </source>
</reference>
<dbReference type="SUPFAM" id="SSF51971">
    <property type="entry name" value="Nucleotide-binding domain"/>
    <property type="match status" value="1"/>
</dbReference>
<dbReference type="RefSeq" id="WP_281177530.1">
    <property type="nucleotide sequence ID" value="NZ_KK088554.1"/>
</dbReference>
<dbReference type="PRINTS" id="PR00368">
    <property type="entry name" value="FADPNR"/>
</dbReference>
<keyword evidence="3 5" id="KW-0560">Oxidoreductase</keyword>
<name>A0A017HM36_9RHOB</name>
<evidence type="ECO:0000256" key="1">
    <source>
        <dbReference type="ARBA" id="ARBA00018719"/>
    </source>
</evidence>
<proteinExistence type="predicted"/>
<evidence type="ECO:0000313" key="6">
    <source>
        <dbReference type="Proteomes" id="UP000019666"/>
    </source>
</evidence>
<dbReference type="InterPro" id="IPR036188">
    <property type="entry name" value="FAD/NAD-bd_sf"/>
</dbReference>
<keyword evidence="6" id="KW-1185">Reference proteome</keyword>
<dbReference type="Gene3D" id="3.50.50.60">
    <property type="entry name" value="FAD/NAD(P)-binding domain"/>
    <property type="match status" value="2"/>
</dbReference>
<evidence type="ECO:0000256" key="3">
    <source>
        <dbReference type="ARBA" id="ARBA00023002"/>
    </source>
</evidence>
<dbReference type="PRINTS" id="PR00469">
    <property type="entry name" value="PNDRDTASEII"/>
</dbReference>
<evidence type="ECO:0000259" key="4">
    <source>
        <dbReference type="Pfam" id="PF07992"/>
    </source>
</evidence>
<feature type="domain" description="FAD/NAD(P)-binding" evidence="4">
    <location>
        <begin position="3"/>
        <end position="165"/>
    </location>
</feature>
<dbReference type="Proteomes" id="UP000019666">
    <property type="component" value="Unassembled WGS sequence"/>
</dbReference>
<accession>A0A017HM36</accession>
<dbReference type="InterPro" id="IPR023753">
    <property type="entry name" value="FAD/NAD-binding_dom"/>
</dbReference>
<evidence type="ECO:0000256" key="2">
    <source>
        <dbReference type="ARBA" id="ARBA00022630"/>
    </source>
</evidence>
<sequence>MPYDVIAIGGSYAGMAAALQLLRARRSVLVIDSGQRRNRFASHAHGFLVQDGVDPAEIARAARRQLGTYPTLTWVVGRAVAASGGPDNFVVTTDDGQVHQGQRILLATGVSDQLPAIPGLAERWGRSVFHCPYCHGYELNEGRVGVIATGPISVHQAELLTEVGRRHLPDQRRSRA</sequence>
<gene>
    <name evidence="5" type="ORF">Rumeso_02873</name>
</gene>
<evidence type="ECO:0000313" key="5">
    <source>
        <dbReference type="EMBL" id="EYD75527.1"/>
    </source>
</evidence>
<dbReference type="InterPro" id="IPR050097">
    <property type="entry name" value="Ferredoxin-NADP_redctase_2"/>
</dbReference>
<dbReference type="Pfam" id="PF07992">
    <property type="entry name" value="Pyr_redox_2"/>
    <property type="match status" value="1"/>
</dbReference>
<dbReference type="EMBL" id="AOSK01000075">
    <property type="protein sequence ID" value="EYD75527.1"/>
    <property type="molecule type" value="Genomic_DNA"/>
</dbReference>
<comment type="caution">
    <text evidence="5">The sequence shown here is derived from an EMBL/GenBank/DDBJ whole genome shotgun (WGS) entry which is preliminary data.</text>
</comment>
<protein>
    <recommendedName>
        <fullName evidence="1">Thioredoxin reductase</fullName>
    </recommendedName>
</protein>
<organism evidence="5 6">
    <name type="scientific">Rubellimicrobium mesophilum DSM 19309</name>
    <dbReference type="NCBI Taxonomy" id="442562"/>
    <lineage>
        <taxon>Bacteria</taxon>
        <taxon>Pseudomonadati</taxon>
        <taxon>Pseudomonadota</taxon>
        <taxon>Alphaproteobacteria</taxon>
        <taxon>Rhodobacterales</taxon>
        <taxon>Roseobacteraceae</taxon>
        <taxon>Rubellimicrobium</taxon>
    </lineage>
</organism>
<dbReference type="AlphaFoldDB" id="A0A017HM36"/>
<dbReference type="GO" id="GO:0016491">
    <property type="term" value="F:oxidoreductase activity"/>
    <property type="evidence" value="ECO:0007669"/>
    <property type="project" value="UniProtKB-KW"/>
</dbReference>
<dbReference type="STRING" id="442562.Rumeso_02873"/>
<dbReference type="HOGENOM" id="CLU_130412_0_0_5"/>
<dbReference type="PATRIC" id="fig|442562.3.peg.2827"/>
<keyword evidence="2" id="KW-0285">Flavoprotein</keyword>
<dbReference type="PANTHER" id="PTHR48105">
    <property type="entry name" value="THIOREDOXIN REDUCTASE 1-RELATED-RELATED"/>
    <property type="match status" value="1"/>
</dbReference>